<dbReference type="Pfam" id="PF01323">
    <property type="entry name" value="DSBA"/>
    <property type="match status" value="1"/>
</dbReference>
<accession>A0ABV7BX54</accession>
<dbReference type="CDD" id="cd03024">
    <property type="entry name" value="DsbA_FrnE"/>
    <property type="match status" value="1"/>
</dbReference>
<dbReference type="Proteomes" id="UP001595420">
    <property type="component" value="Unassembled WGS sequence"/>
</dbReference>
<dbReference type="EMBL" id="JBHRSB010000003">
    <property type="protein sequence ID" value="MFC3000700.1"/>
    <property type="molecule type" value="Genomic_DNA"/>
</dbReference>
<dbReference type="InterPro" id="IPR001853">
    <property type="entry name" value="DSBA-like_thioredoxin_dom"/>
</dbReference>
<protein>
    <submittedName>
        <fullName evidence="2">DsbA family oxidoreductase</fullName>
    </submittedName>
</protein>
<feature type="domain" description="DSBA-like thioredoxin" evidence="1">
    <location>
        <begin position="7"/>
        <end position="207"/>
    </location>
</feature>
<evidence type="ECO:0000313" key="2">
    <source>
        <dbReference type="EMBL" id="MFC3000700.1"/>
    </source>
</evidence>
<evidence type="ECO:0000313" key="3">
    <source>
        <dbReference type="Proteomes" id="UP001595420"/>
    </source>
</evidence>
<comment type="caution">
    <text evidence="2">The sequence shown here is derived from an EMBL/GenBank/DDBJ whole genome shotgun (WGS) entry which is preliminary data.</text>
</comment>
<proteinExistence type="predicted"/>
<dbReference type="PANTHER" id="PTHR13887">
    <property type="entry name" value="GLUTATHIONE S-TRANSFERASE KAPPA"/>
    <property type="match status" value="1"/>
</dbReference>
<sequence length="222" mass="24047">MTTLRNLDVISDSVCPWCWIGKRNLDEALAMLAEEGLRFNLRWRPFQLNPDMPAEGVPRAAYRAQKFGSEARGRELDANVAEAGRNVGLTFRHDLMERTPNSVASHRVVRMAHGQGLQDAVLEAFFRGYFQEGRDVGDPATLVELAAAAGMDGAAVATMLAGDEYREAVLAEDAAARSGGISGVPSFLLDRHLLFSGALPASRMADAFRRADAILSERASAA</sequence>
<keyword evidence="3" id="KW-1185">Reference proteome</keyword>
<gene>
    <name evidence="2" type="ORF">ACFOD3_12395</name>
</gene>
<name>A0ABV7BX54_9PROT</name>
<reference evidence="3" key="1">
    <citation type="journal article" date="2019" name="Int. J. Syst. Evol. Microbiol.">
        <title>The Global Catalogue of Microorganisms (GCM) 10K type strain sequencing project: providing services to taxonomists for standard genome sequencing and annotation.</title>
        <authorList>
            <consortium name="The Broad Institute Genomics Platform"/>
            <consortium name="The Broad Institute Genome Sequencing Center for Infectious Disease"/>
            <person name="Wu L."/>
            <person name="Ma J."/>
        </authorList>
    </citation>
    <scope>NUCLEOTIDE SEQUENCE [LARGE SCALE GENOMIC DNA]</scope>
    <source>
        <strain evidence="3">CGMCC 1.16855</strain>
    </source>
</reference>
<dbReference type="PANTHER" id="PTHR13887:SF41">
    <property type="entry name" value="THIOREDOXIN SUPERFAMILY PROTEIN"/>
    <property type="match status" value="1"/>
</dbReference>
<evidence type="ECO:0000259" key="1">
    <source>
        <dbReference type="Pfam" id="PF01323"/>
    </source>
</evidence>
<dbReference type="RefSeq" id="WP_216836775.1">
    <property type="nucleotide sequence ID" value="NZ_JAFNJS010000003.1"/>
</dbReference>
<organism evidence="2 3">
    <name type="scientific">Falsiroseomonas tokyonensis</name>
    <dbReference type="NCBI Taxonomy" id="430521"/>
    <lineage>
        <taxon>Bacteria</taxon>
        <taxon>Pseudomonadati</taxon>
        <taxon>Pseudomonadota</taxon>
        <taxon>Alphaproteobacteria</taxon>
        <taxon>Acetobacterales</taxon>
        <taxon>Roseomonadaceae</taxon>
        <taxon>Falsiroseomonas</taxon>
    </lineage>
</organism>